<name>A0ABR0A2S9_9CRUS</name>
<proteinExistence type="predicted"/>
<evidence type="ECO:0000313" key="1">
    <source>
        <dbReference type="EMBL" id="KAK4019456.1"/>
    </source>
</evidence>
<keyword evidence="2" id="KW-1185">Reference proteome</keyword>
<gene>
    <name evidence="1" type="ORF">OUZ56_001476</name>
</gene>
<protein>
    <submittedName>
        <fullName evidence="1">Uncharacterized protein</fullName>
    </submittedName>
</protein>
<accession>A0ABR0A2S9</accession>
<evidence type="ECO:0000313" key="2">
    <source>
        <dbReference type="Proteomes" id="UP001234178"/>
    </source>
</evidence>
<dbReference type="Proteomes" id="UP001234178">
    <property type="component" value="Unassembled WGS sequence"/>
</dbReference>
<sequence length="73" mass="8054">MNYGLYGPMNKPTLSKSSLPSSSVVVLYSLPGGTLLFLHPHKLPLHSSLVFWSRALEGCQGRYQLKEQHLDGA</sequence>
<reference evidence="1 2" key="1">
    <citation type="journal article" date="2023" name="Nucleic Acids Res.">
        <title>The hologenome of Daphnia magna reveals possible DNA methylation and microbiome-mediated evolution of the host genome.</title>
        <authorList>
            <person name="Chaturvedi A."/>
            <person name="Li X."/>
            <person name="Dhandapani V."/>
            <person name="Marshall H."/>
            <person name="Kissane S."/>
            <person name="Cuenca-Cambronero M."/>
            <person name="Asole G."/>
            <person name="Calvet F."/>
            <person name="Ruiz-Romero M."/>
            <person name="Marangio P."/>
            <person name="Guigo R."/>
            <person name="Rago D."/>
            <person name="Mirbahai L."/>
            <person name="Eastwood N."/>
            <person name="Colbourne J.K."/>
            <person name="Zhou J."/>
            <person name="Mallon E."/>
            <person name="Orsini L."/>
        </authorList>
    </citation>
    <scope>NUCLEOTIDE SEQUENCE [LARGE SCALE GENOMIC DNA]</scope>
    <source>
        <strain evidence="1">LRV0_1</strain>
    </source>
</reference>
<comment type="caution">
    <text evidence="1">The sequence shown here is derived from an EMBL/GenBank/DDBJ whole genome shotgun (WGS) entry which is preliminary data.</text>
</comment>
<organism evidence="1 2">
    <name type="scientific">Daphnia magna</name>
    <dbReference type="NCBI Taxonomy" id="35525"/>
    <lineage>
        <taxon>Eukaryota</taxon>
        <taxon>Metazoa</taxon>
        <taxon>Ecdysozoa</taxon>
        <taxon>Arthropoda</taxon>
        <taxon>Crustacea</taxon>
        <taxon>Branchiopoda</taxon>
        <taxon>Diplostraca</taxon>
        <taxon>Cladocera</taxon>
        <taxon>Anomopoda</taxon>
        <taxon>Daphniidae</taxon>
        <taxon>Daphnia</taxon>
    </lineage>
</organism>
<dbReference type="EMBL" id="JAOYFB010000036">
    <property type="protein sequence ID" value="KAK4019456.1"/>
    <property type="molecule type" value="Genomic_DNA"/>
</dbReference>